<gene>
    <name evidence="1" type="ORF">A0H81_02741</name>
</gene>
<dbReference type="Proteomes" id="UP000092993">
    <property type="component" value="Unassembled WGS sequence"/>
</dbReference>
<sequence length="140" mass="15872">MEGMSSTHQGHYGHSPVTNLRIHVLTRLVLAQSPFSLCALTDGHFIAKAFLFENEAGESARHSGSDKFQGRNREEIIRTYFDKVRVHAIRSANGDDGEGSITYRYGTVELHTEDFLGVPHTLKLQSNLWWRQKILYQSAI</sequence>
<dbReference type="EMBL" id="LUGG01000002">
    <property type="protein sequence ID" value="OBZ77383.1"/>
    <property type="molecule type" value="Genomic_DNA"/>
</dbReference>
<reference evidence="1 2" key="1">
    <citation type="submission" date="2016-03" db="EMBL/GenBank/DDBJ databases">
        <title>Whole genome sequencing of Grifola frondosa 9006-11.</title>
        <authorList>
            <person name="Min B."/>
            <person name="Park H."/>
            <person name="Kim J.-G."/>
            <person name="Cho H."/>
            <person name="Oh Y.-L."/>
            <person name="Kong W.-S."/>
            <person name="Choi I.-G."/>
        </authorList>
    </citation>
    <scope>NUCLEOTIDE SEQUENCE [LARGE SCALE GENOMIC DNA]</scope>
    <source>
        <strain evidence="1 2">9006-11</strain>
    </source>
</reference>
<organism evidence="1 2">
    <name type="scientific">Grifola frondosa</name>
    <name type="common">Maitake</name>
    <name type="synonym">Polyporus frondosus</name>
    <dbReference type="NCBI Taxonomy" id="5627"/>
    <lineage>
        <taxon>Eukaryota</taxon>
        <taxon>Fungi</taxon>
        <taxon>Dikarya</taxon>
        <taxon>Basidiomycota</taxon>
        <taxon>Agaricomycotina</taxon>
        <taxon>Agaricomycetes</taxon>
        <taxon>Polyporales</taxon>
        <taxon>Grifolaceae</taxon>
        <taxon>Grifola</taxon>
    </lineage>
</organism>
<comment type="caution">
    <text evidence="1">The sequence shown here is derived from an EMBL/GenBank/DDBJ whole genome shotgun (WGS) entry which is preliminary data.</text>
</comment>
<keyword evidence="2" id="KW-1185">Reference proteome</keyword>
<evidence type="ECO:0000313" key="2">
    <source>
        <dbReference type="Proteomes" id="UP000092993"/>
    </source>
</evidence>
<dbReference type="AlphaFoldDB" id="A0A1C7MKI9"/>
<proteinExistence type="predicted"/>
<name>A0A1C7MKI9_GRIFR</name>
<accession>A0A1C7MKI9</accession>
<evidence type="ECO:0000313" key="1">
    <source>
        <dbReference type="EMBL" id="OBZ77383.1"/>
    </source>
</evidence>
<protein>
    <submittedName>
        <fullName evidence="1">Uncharacterized protein</fullName>
    </submittedName>
</protein>